<evidence type="ECO:0000256" key="5">
    <source>
        <dbReference type="ARBA" id="ARBA00022776"/>
    </source>
</evidence>
<dbReference type="GO" id="GO:0051301">
    <property type="term" value="P:cell division"/>
    <property type="evidence" value="ECO:0007669"/>
    <property type="project" value="UniProtKB-KW"/>
</dbReference>
<evidence type="ECO:0000259" key="10">
    <source>
        <dbReference type="Pfam" id="PF12719"/>
    </source>
</evidence>
<feature type="region of interest" description="Disordered" evidence="8">
    <location>
        <begin position="974"/>
        <end position="1024"/>
    </location>
</feature>
<dbReference type="AlphaFoldDB" id="A0A8S3ZLT4"/>
<feature type="region of interest" description="Disordered" evidence="8">
    <location>
        <begin position="680"/>
        <end position="707"/>
    </location>
</feature>
<dbReference type="OrthoDB" id="27187at2759"/>
<feature type="domain" description="Nuclear condensin complex subunit 3 C-terminal" evidence="10">
    <location>
        <begin position="561"/>
        <end position="887"/>
    </location>
</feature>
<dbReference type="InterPro" id="IPR011989">
    <property type="entry name" value="ARM-like"/>
</dbReference>
<dbReference type="PANTHER" id="PTHR14418:SF5">
    <property type="entry name" value="CONDENSIN COMPLEX SUBUNIT 3"/>
    <property type="match status" value="1"/>
</dbReference>
<reference evidence="11" key="1">
    <citation type="submission" date="2021-04" db="EMBL/GenBank/DDBJ databases">
        <authorList>
            <consortium name="Molecular Ecology Group"/>
        </authorList>
    </citation>
    <scope>NUCLEOTIDE SEQUENCE</scope>
</reference>
<dbReference type="SUPFAM" id="SSF48371">
    <property type="entry name" value="ARM repeat"/>
    <property type="match status" value="1"/>
</dbReference>
<comment type="subcellular location">
    <subcellularLocation>
        <location evidence="1">Chromosome</location>
    </subcellularLocation>
</comment>
<proteinExistence type="inferred from homology"/>
<evidence type="ECO:0000256" key="8">
    <source>
        <dbReference type="SAM" id="MobiDB-lite"/>
    </source>
</evidence>
<evidence type="ECO:0000256" key="2">
    <source>
        <dbReference type="ARBA" id="ARBA00006533"/>
    </source>
</evidence>
<dbReference type="Proteomes" id="UP000678393">
    <property type="component" value="Unassembled WGS sequence"/>
</dbReference>
<dbReference type="Gene3D" id="1.25.10.10">
    <property type="entry name" value="Leucine-rich Repeat Variant"/>
    <property type="match status" value="1"/>
</dbReference>
<dbReference type="GO" id="GO:0000793">
    <property type="term" value="C:condensed chromosome"/>
    <property type="evidence" value="ECO:0007669"/>
    <property type="project" value="TreeGrafter"/>
</dbReference>
<feature type="domain" description="UVR" evidence="9">
    <location>
        <begin position="501"/>
        <end position="528"/>
    </location>
</feature>
<sequence length="1096" mass="123161">MAARDLKDVFIECQDSQNHHQLIKAFHKIYDQMPFEEFWTQFLKLIKHPFVVYAREPAVEKTVEFIAKAVTDLTLVHSKQLKLSKQKKKDVIDEDEEDEDMHPLLMRLFSFLLDVHSAKERAVRFRVCQLVTQLLHNLGEGAQIDDALYYRLYQCMVERLRDKCPLVRVHAVLALTRLQDPADENCPITKAYIILMTRDPNAEVRRIVLTCIAPSTFSLSAILERIHDVKDTVRRTAFTVIAEKIPLKALNFEQRIQLLQDGLSDRSEAVQIACSSKLLQAWLSACEGNVLELLSRLDVESSVKICEKALCILFKNSGILNLVQKFDMINERALIDEANLTCESAFYWRNLVQFIHGEGHDYVEQFDQVCPNCVEFCAYIKSFTKLMADCSDMERRIELEFILQQLLHIITLMDFSDEASRKATEKLLHGMLVLDSIGPALVPHILSCMKKVHTDTEDLINCIAETISDIREPITTVETQESLNADAQRNVDKKIASIRVKLHQLREELSDCIEKQDFENAARLKADIYQLDGERSSLMEASKPKLEEVRIQKNDSVTILKCLTIICELLMNINVKTLSPSLQALMESQILPGMVNEESEVRNAAVKAIGLCCLIKKDIIMHHLALLLQAAQMDTQLVKATALKSVFDLVHVFGLDAFSDEDTSVSKETSINGEVKDHEELDNTEEQQNVTMNSAGEDADTTKENLNENDRKGWTETAGKVIAILSSFLDNESSELRNIAAEGMSKLLLSGRVVSSKLLSHLLLLWYNPLVEDDEALLQCLGVFFPLYAFSCSSNQQQIEEAFIPTLRTLLHAPSTSPLREINEVNVATFLMELTDAQHLIDNQKSKTPVLENPCHDNIAVKLCNEIISHPDSFSTKLWLRVLSQLSVSPENASLLKDLCAMCEDMAMVVTEKQCVKLLQKFRDTLYAQWDAIKKVSQMTDKAVINDKHSCAVTDGGDGGFSQASVEQIISHSENEADENVAESKTLPASSSVVKRNATAGRKAVKTPAVSKPVPGKGTKYLPESASRMHDTSALNYGVFATPLKSSRITANIEDTRVDLENLMSESLSKTPAMLGKTPKTPRRPLHNSQDPTFKG</sequence>
<dbReference type="InterPro" id="IPR016024">
    <property type="entry name" value="ARM-type_fold"/>
</dbReference>
<evidence type="ECO:0000256" key="6">
    <source>
        <dbReference type="ARBA" id="ARBA00023067"/>
    </source>
</evidence>
<dbReference type="Pfam" id="PF02151">
    <property type="entry name" value="UVR"/>
    <property type="match status" value="1"/>
</dbReference>
<comment type="caution">
    <text evidence="11">The sequence shown here is derived from an EMBL/GenBank/DDBJ whole genome shotgun (WGS) entry which is preliminary data.</text>
</comment>
<protein>
    <recommendedName>
        <fullName evidence="13">Condensin complex subunit 3</fullName>
    </recommendedName>
</protein>
<dbReference type="PANTHER" id="PTHR14418">
    <property type="entry name" value="CONDENSIN COMPLEX SUBUNIT 3-RELATED"/>
    <property type="match status" value="1"/>
</dbReference>
<dbReference type="GO" id="GO:0007076">
    <property type="term" value="P:mitotic chromosome condensation"/>
    <property type="evidence" value="ECO:0007669"/>
    <property type="project" value="InterPro"/>
</dbReference>
<keyword evidence="3" id="KW-0158">Chromosome</keyword>
<evidence type="ECO:0000313" key="12">
    <source>
        <dbReference type="Proteomes" id="UP000678393"/>
    </source>
</evidence>
<feature type="compositionally biased region" description="Polar residues" evidence="8">
    <location>
        <begin position="1087"/>
        <end position="1096"/>
    </location>
</feature>
<dbReference type="GO" id="GO:0000796">
    <property type="term" value="C:condensin complex"/>
    <property type="evidence" value="ECO:0007669"/>
    <property type="project" value="InterPro"/>
</dbReference>
<dbReference type="InterPro" id="IPR001943">
    <property type="entry name" value="UVR_dom"/>
</dbReference>
<evidence type="ECO:0008006" key="13">
    <source>
        <dbReference type="Google" id="ProtNLM"/>
    </source>
</evidence>
<comment type="similarity">
    <text evidence="2">Belongs to the CND3 (condensin subunit 3) family.</text>
</comment>
<evidence type="ECO:0000256" key="1">
    <source>
        <dbReference type="ARBA" id="ARBA00004286"/>
    </source>
</evidence>
<evidence type="ECO:0000256" key="3">
    <source>
        <dbReference type="ARBA" id="ARBA00022454"/>
    </source>
</evidence>
<dbReference type="EMBL" id="CAJHNH020002971">
    <property type="protein sequence ID" value="CAG5128202.1"/>
    <property type="molecule type" value="Genomic_DNA"/>
</dbReference>
<evidence type="ECO:0000313" key="11">
    <source>
        <dbReference type="EMBL" id="CAG5128202.1"/>
    </source>
</evidence>
<dbReference type="InterPro" id="IPR027165">
    <property type="entry name" value="CND3"/>
</dbReference>
<evidence type="ECO:0000256" key="7">
    <source>
        <dbReference type="ARBA" id="ARBA00023306"/>
    </source>
</evidence>
<name>A0A8S3ZLT4_9EUPU</name>
<gene>
    <name evidence="11" type="ORF">CUNI_LOCUS13760</name>
</gene>
<keyword evidence="5" id="KW-0498">Mitosis</keyword>
<organism evidence="11 12">
    <name type="scientific">Candidula unifasciata</name>
    <dbReference type="NCBI Taxonomy" id="100452"/>
    <lineage>
        <taxon>Eukaryota</taxon>
        <taxon>Metazoa</taxon>
        <taxon>Spiralia</taxon>
        <taxon>Lophotrochozoa</taxon>
        <taxon>Mollusca</taxon>
        <taxon>Gastropoda</taxon>
        <taxon>Heterobranchia</taxon>
        <taxon>Euthyneura</taxon>
        <taxon>Panpulmonata</taxon>
        <taxon>Eupulmonata</taxon>
        <taxon>Stylommatophora</taxon>
        <taxon>Helicina</taxon>
        <taxon>Helicoidea</taxon>
        <taxon>Geomitridae</taxon>
        <taxon>Candidula</taxon>
    </lineage>
</organism>
<keyword evidence="4" id="KW-0132">Cell division</keyword>
<evidence type="ECO:0000259" key="9">
    <source>
        <dbReference type="Pfam" id="PF02151"/>
    </source>
</evidence>
<feature type="region of interest" description="Disordered" evidence="8">
    <location>
        <begin position="1064"/>
        <end position="1096"/>
    </location>
</feature>
<accession>A0A8S3ZLT4</accession>
<evidence type="ECO:0000256" key="4">
    <source>
        <dbReference type="ARBA" id="ARBA00022618"/>
    </source>
</evidence>
<dbReference type="GO" id="GO:0005737">
    <property type="term" value="C:cytoplasm"/>
    <property type="evidence" value="ECO:0007669"/>
    <property type="project" value="TreeGrafter"/>
</dbReference>
<dbReference type="InterPro" id="IPR025977">
    <property type="entry name" value="Cnd3_C"/>
</dbReference>
<keyword evidence="7" id="KW-0131">Cell cycle</keyword>
<dbReference type="Pfam" id="PF12719">
    <property type="entry name" value="Cnd3"/>
    <property type="match status" value="1"/>
</dbReference>
<keyword evidence="6" id="KW-0226">DNA condensation</keyword>
<keyword evidence="12" id="KW-1185">Reference proteome</keyword>